<comment type="caution">
    <text evidence="2">The sequence shown here is derived from an EMBL/GenBank/DDBJ whole genome shotgun (WGS) entry which is preliminary data.</text>
</comment>
<accession>A0AAD6X9L5</accession>
<dbReference type="AlphaFoldDB" id="A0AAD6X9L5"/>
<evidence type="ECO:0000313" key="2">
    <source>
        <dbReference type="EMBL" id="KAJ7039981.1"/>
    </source>
</evidence>
<evidence type="ECO:0000313" key="3">
    <source>
        <dbReference type="Proteomes" id="UP001218188"/>
    </source>
</evidence>
<proteinExistence type="predicted"/>
<protein>
    <submittedName>
        <fullName evidence="2">Uncharacterized protein</fullName>
    </submittedName>
</protein>
<feature type="region of interest" description="Disordered" evidence="1">
    <location>
        <begin position="1"/>
        <end position="20"/>
    </location>
</feature>
<gene>
    <name evidence="2" type="ORF">C8F04DRAFT_1254428</name>
</gene>
<reference evidence="2" key="1">
    <citation type="submission" date="2023-03" db="EMBL/GenBank/DDBJ databases">
        <title>Massive genome expansion in bonnet fungi (Mycena s.s.) driven by repeated elements and novel gene families across ecological guilds.</title>
        <authorList>
            <consortium name="Lawrence Berkeley National Laboratory"/>
            <person name="Harder C.B."/>
            <person name="Miyauchi S."/>
            <person name="Viragh M."/>
            <person name="Kuo A."/>
            <person name="Thoen E."/>
            <person name="Andreopoulos B."/>
            <person name="Lu D."/>
            <person name="Skrede I."/>
            <person name="Drula E."/>
            <person name="Henrissat B."/>
            <person name="Morin E."/>
            <person name="Kohler A."/>
            <person name="Barry K."/>
            <person name="LaButti K."/>
            <person name="Morin E."/>
            <person name="Salamov A."/>
            <person name="Lipzen A."/>
            <person name="Mereny Z."/>
            <person name="Hegedus B."/>
            <person name="Baldrian P."/>
            <person name="Stursova M."/>
            <person name="Weitz H."/>
            <person name="Taylor A."/>
            <person name="Grigoriev I.V."/>
            <person name="Nagy L.G."/>
            <person name="Martin F."/>
            <person name="Kauserud H."/>
        </authorList>
    </citation>
    <scope>NUCLEOTIDE SEQUENCE</scope>
    <source>
        <strain evidence="2">CBHHK200</strain>
    </source>
</reference>
<evidence type="ECO:0000256" key="1">
    <source>
        <dbReference type="SAM" id="MobiDB-lite"/>
    </source>
</evidence>
<sequence>MDRRKSVPRKKVKPAQTKHVVDERPDGWLWQLGRLSKMTDAEMVEWSNEGDRVQWFRAEAEMQRWQEQTEQNNSRSLAHETHARIVCAKSNGHGGTPNTL</sequence>
<dbReference type="EMBL" id="JARJCM010000024">
    <property type="protein sequence ID" value="KAJ7039981.1"/>
    <property type="molecule type" value="Genomic_DNA"/>
</dbReference>
<feature type="compositionally biased region" description="Basic residues" evidence="1">
    <location>
        <begin position="1"/>
        <end position="13"/>
    </location>
</feature>
<organism evidence="2 3">
    <name type="scientific">Mycena alexandri</name>
    <dbReference type="NCBI Taxonomy" id="1745969"/>
    <lineage>
        <taxon>Eukaryota</taxon>
        <taxon>Fungi</taxon>
        <taxon>Dikarya</taxon>
        <taxon>Basidiomycota</taxon>
        <taxon>Agaricomycotina</taxon>
        <taxon>Agaricomycetes</taxon>
        <taxon>Agaricomycetidae</taxon>
        <taxon>Agaricales</taxon>
        <taxon>Marasmiineae</taxon>
        <taxon>Mycenaceae</taxon>
        <taxon>Mycena</taxon>
    </lineage>
</organism>
<name>A0AAD6X9L5_9AGAR</name>
<dbReference type="Proteomes" id="UP001218188">
    <property type="component" value="Unassembled WGS sequence"/>
</dbReference>
<keyword evidence="3" id="KW-1185">Reference proteome</keyword>